<proteinExistence type="inferred from homology"/>
<feature type="chain" id="PRO_5016393536" evidence="7">
    <location>
        <begin position="46"/>
        <end position="674"/>
    </location>
</feature>
<dbReference type="GO" id="GO:0005975">
    <property type="term" value="P:carbohydrate metabolic process"/>
    <property type="evidence" value="ECO:0007669"/>
    <property type="project" value="UniProtKB-ARBA"/>
</dbReference>
<evidence type="ECO:0000256" key="1">
    <source>
        <dbReference type="ARBA" id="ARBA00007257"/>
    </source>
</evidence>
<dbReference type="Gene3D" id="2.60.40.10">
    <property type="entry name" value="Immunoglobulins"/>
    <property type="match status" value="2"/>
</dbReference>
<keyword evidence="4 7" id="KW-0732">Signal</keyword>
<keyword evidence="6" id="KW-0812">Transmembrane</keyword>
<dbReference type="Proteomes" id="UP000250462">
    <property type="component" value="Unassembled WGS sequence"/>
</dbReference>
<dbReference type="AlphaFoldDB" id="A0A329QM35"/>
<reference evidence="10 11" key="1">
    <citation type="submission" date="2018-06" db="EMBL/GenBank/DDBJ databases">
        <title>Phytoactinopolyspora halophila sp. nov., a novel halophilic actinomycete isolated from a saline soil in China.</title>
        <authorList>
            <person name="Tang S.-K."/>
        </authorList>
    </citation>
    <scope>NUCLEOTIDE SEQUENCE [LARGE SCALE GENOMIC DNA]</scope>
    <source>
        <strain evidence="10 11">YIM 96934</strain>
    </source>
</reference>
<dbReference type="InterPro" id="IPR019931">
    <property type="entry name" value="LPXTG_anchor"/>
</dbReference>
<evidence type="ECO:0000313" key="11">
    <source>
        <dbReference type="Proteomes" id="UP000250462"/>
    </source>
</evidence>
<dbReference type="EMBL" id="QMIG01000019">
    <property type="protein sequence ID" value="RAW11638.1"/>
    <property type="molecule type" value="Genomic_DNA"/>
</dbReference>
<keyword evidence="6" id="KW-0472">Membrane</keyword>
<evidence type="ECO:0000256" key="3">
    <source>
        <dbReference type="ARBA" id="ARBA00022525"/>
    </source>
</evidence>
<name>A0A329QM35_9ACTN</name>
<feature type="domain" description="Gram-positive cocci surface proteins LPxTG" evidence="8">
    <location>
        <begin position="635"/>
        <end position="666"/>
    </location>
</feature>
<evidence type="ECO:0000259" key="9">
    <source>
        <dbReference type="Pfam" id="PF17802"/>
    </source>
</evidence>
<organism evidence="10 11">
    <name type="scientific">Phytoactinopolyspora halophila</name>
    <dbReference type="NCBI Taxonomy" id="1981511"/>
    <lineage>
        <taxon>Bacteria</taxon>
        <taxon>Bacillati</taxon>
        <taxon>Actinomycetota</taxon>
        <taxon>Actinomycetes</taxon>
        <taxon>Jiangellales</taxon>
        <taxon>Jiangellaceae</taxon>
        <taxon>Phytoactinopolyspora</taxon>
    </lineage>
</organism>
<feature type="domain" description="SpaA-like prealbumin fold" evidence="9">
    <location>
        <begin position="329"/>
        <end position="412"/>
    </location>
</feature>
<accession>A0A329QM35</accession>
<dbReference type="Pfam" id="PF17802">
    <property type="entry name" value="SpaA"/>
    <property type="match status" value="1"/>
</dbReference>
<keyword evidence="6" id="KW-1133">Transmembrane helix</keyword>
<keyword evidence="11" id="KW-1185">Reference proteome</keyword>
<evidence type="ECO:0000256" key="7">
    <source>
        <dbReference type="SAM" id="SignalP"/>
    </source>
</evidence>
<comment type="similarity">
    <text evidence="1">Belongs to the serine-aspartate repeat-containing protein (SDr) family.</text>
</comment>
<evidence type="ECO:0000256" key="5">
    <source>
        <dbReference type="ARBA" id="ARBA00023088"/>
    </source>
</evidence>
<dbReference type="InterPro" id="IPR041033">
    <property type="entry name" value="SpaA_PFL_dom_1"/>
</dbReference>
<dbReference type="OrthoDB" id="3242564at2"/>
<keyword evidence="5" id="KW-0572">Peptidoglycan-anchor</keyword>
<dbReference type="PANTHER" id="PTHR36108:SF13">
    <property type="entry name" value="COLOSSIN-B-RELATED"/>
    <property type="match status" value="1"/>
</dbReference>
<dbReference type="Pfam" id="PF00746">
    <property type="entry name" value="Gram_pos_anchor"/>
    <property type="match status" value="1"/>
</dbReference>
<dbReference type="RefSeq" id="WP_112259408.1">
    <property type="nucleotide sequence ID" value="NZ_QMIG01000019.1"/>
</dbReference>
<evidence type="ECO:0000256" key="2">
    <source>
        <dbReference type="ARBA" id="ARBA00022512"/>
    </source>
</evidence>
<protein>
    <submittedName>
        <fullName evidence="10">Uncharacterized protein</fullName>
    </submittedName>
</protein>
<sequence length="674" mass="71722">MKARKSPASTWVRARAAGKAGLTAAAATALAGAGLVALPSLPAWAEDGPNGEVEGYHWPGADPERGNNWEGTYRYPDGETMGWCASWLAWQPIYADDYVDGGELTYRNGDPMEPEKLRELAYIISAGSDVVLNEEGKIVDDYSAAVAVIMHNDTTEDDQYPEDVVINFFENNTDPEGNGQVTEDVPEIIEKLRTDAQTLYGPWETTVTADGTDDLVVGDEVEFTVEIIAGSGEPVPDRDVEIDTTGLADAPAQVTTDASGIATFTATVTDETAEVTASRLAPAETVDMQVPTSQHEGSWPQNMVKVDDNRTSGSTTVEAQQATGTAEVVKVDPEADDPEEPIAGATVEIRDAEDEVVETVTTEDEPVAVNDLPLGDYTAVEVDAPDGYIQDQTPVPFSLTEAGQTERVVVENLKGPDVTTQATAEQYVGLPIHDTADVTGHVPDDSVLTFELYGPSDEPACEDPIFSSEEITLSESGEYQMSDHYTPTEPGTYYWIEELTSADGQVLSRGECGADGEVTDVYDVPDVSTQAVPDQLVGEPITDTAIVSGDVIEGTAVEFELYGPSDEPTCEDPIFTSEQVDVPEAGEYPMTDSYTPSEAGTYYWVEHLIAPDGTVIASGDCGDENEITTVHPGDTDELPDTGAGGLGMAAAAGMLMLAAGAYTVRRTALSRSTS</sequence>
<dbReference type="PANTHER" id="PTHR36108">
    <property type="entry name" value="COLOSSIN-B-RELATED"/>
    <property type="match status" value="1"/>
</dbReference>
<evidence type="ECO:0000259" key="8">
    <source>
        <dbReference type="Pfam" id="PF00746"/>
    </source>
</evidence>
<evidence type="ECO:0000256" key="4">
    <source>
        <dbReference type="ARBA" id="ARBA00022729"/>
    </source>
</evidence>
<keyword evidence="3" id="KW-0964">Secreted</keyword>
<gene>
    <name evidence="10" type="ORF">DPM12_16355</name>
</gene>
<dbReference type="SUPFAM" id="SSF49478">
    <property type="entry name" value="Cna protein B-type domain"/>
    <property type="match status" value="1"/>
</dbReference>
<evidence type="ECO:0000313" key="10">
    <source>
        <dbReference type="EMBL" id="RAW11638.1"/>
    </source>
</evidence>
<keyword evidence="2" id="KW-0134">Cell wall</keyword>
<feature type="signal peptide" evidence="7">
    <location>
        <begin position="1"/>
        <end position="45"/>
    </location>
</feature>
<comment type="caution">
    <text evidence="10">The sequence shown here is derived from an EMBL/GenBank/DDBJ whole genome shotgun (WGS) entry which is preliminary data.</text>
</comment>
<feature type="transmembrane region" description="Helical" evidence="6">
    <location>
        <begin position="643"/>
        <end position="664"/>
    </location>
</feature>
<dbReference type="InterPro" id="IPR013783">
    <property type="entry name" value="Ig-like_fold"/>
</dbReference>
<evidence type="ECO:0000256" key="6">
    <source>
        <dbReference type="SAM" id="Phobius"/>
    </source>
</evidence>